<dbReference type="Pfam" id="PF12224">
    <property type="entry name" value="Amidoligase_2"/>
    <property type="match status" value="1"/>
</dbReference>
<sequence length="426" mass="48308">MTSTGGKRDPTTHMTEVNVGTRDKAETLDVSNLRLSDNYPEAGSTGKSPRLTFGVEFEMAICTLRNTCPNPAPEDSRRVYDVASALNFSPLKFDPVLAQFCEGTSTNMPPAEISYGDKGLISVWENIVHTLKCAGFRAAHVEAPGCRERGYTPWMADKWMVGTDFSISCPDDTIYDYHKIELKSPVYYFSKEALEAVEEVWNIIQNTYKVVINDSMGLHVHVGNGVDAFDAPTLRNLWGILWTTEKWIEKIHPPHRIHNAACLSLHYCSKLWLEIEPLSSDPEDEILDCILKRAPSRVEAFLDTMKDADCAYNFTKLKKRYYEESIMRTIEFRQHEATTDKERVTQWIRTCVGLVQASAARDPAILHPYLRQLIQRKREELHVGDILEKLGLETGAYYRTQIPSEKVPGKSALKKLLKKATTFPRG</sequence>
<reference evidence="3" key="1">
    <citation type="journal article" date="2017" name="Genome Biol. Evol.">
        <title>The complete genome sequence of the phytopathogenic fungus Sclerotinia sclerotiorum reveals insights into the genome architecture of broad host range pathogens.</title>
        <authorList>
            <person name="Derbyshire M."/>
            <person name="Denton-Giles M."/>
            <person name="Hegedus D."/>
            <person name="Seifbarghy S."/>
            <person name="Rollins J."/>
            <person name="van Kan J."/>
            <person name="Seidl M.F."/>
            <person name="Faino L."/>
            <person name="Mbengue M."/>
            <person name="Navaud O."/>
            <person name="Raffaele S."/>
            <person name="Hammond-Kosack K."/>
            <person name="Heard S."/>
            <person name="Oliver R."/>
        </authorList>
    </citation>
    <scope>NUCLEOTIDE SEQUENCE [LARGE SCALE GENOMIC DNA]</scope>
    <source>
        <strain evidence="3">ATCC 18683 / 1980 / Ss-1</strain>
    </source>
</reference>
<dbReference type="PANTHER" id="PTHR36847">
    <property type="entry name" value="AMIDOLIGASE ENZYME"/>
    <property type="match status" value="1"/>
</dbReference>
<proteinExistence type="predicted"/>
<name>A0A1D9PRA5_SCLS1</name>
<dbReference type="RefSeq" id="XP_001589041.1">
    <property type="nucleotide sequence ID" value="XM_001588991.1"/>
</dbReference>
<evidence type="ECO:0000256" key="1">
    <source>
        <dbReference type="SAM" id="MobiDB-lite"/>
    </source>
</evidence>
<evidence type="ECO:0000313" key="3">
    <source>
        <dbReference type="Proteomes" id="UP000177798"/>
    </source>
</evidence>
<dbReference type="Proteomes" id="UP000177798">
    <property type="component" value="Chromosome 1"/>
</dbReference>
<dbReference type="OMA" id="RDICENP"/>
<dbReference type="InterPro" id="IPR022025">
    <property type="entry name" value="Amidoligase_2"/>
</dbReference>
<dbReference type="KEGG" id="ssl:SS1G_09674"/>
<accession>A0A1D9PRA5</accession>
<evidence type="ECO:0000313" key="2">
    <source>
        <dbReference type="EMBL" id="APA05281.1"/>
    </source>
</evidence>
<dbReference type="OrthoDB" id="412402at2759"/>
<protein>
    <recommendedName>
        <fullName evidence="4">Amidoligase enzyme</fullName>
    </recommendedName>
</protein>
<gene>
    <name evidence="2" type="ORF">sscle_01g000510</name>
</gene>
<dbReference type="AlphaFoldDB" id="A0A1D9PRA5"/>
<feature type="region of interest" description="Disordered" evidence="1">
    <location>
        <begin position="1"/>
        <end position="25"/>
    </location>
</feature>
<evidence type="ECO:0008006" key="4">
    <source>
        <dbReference type="Google" id="ProtNLM"/>
    </source>
</evidence>
<dbReference type="EMBL" id="CP017814">
    <property type="protein sequence ID" value="APA05281.1"/>
    <property type="molecule type" value="Genomic_DNA"/>
</dbReference>
<feature type="compositionally biased region" description="Basic and acidic residues" evidence="1">
    <location>
        <begin position="1"/>
        <end position="11"/>
    </location>
</feature>
<dbReference type="VEuPathDB" id="FungiDB:sscle_01g000510"/>
<dbReference type="PANTHER" id="PTHR36847:SF1">
    <property type="entry name" value="AMIDOLIGASE ENZYME"/>
    <property type="match status" value="1"/>
</dbReference>
<organism evidence="2 3">
    <name type="scientific">Sclerotinia sclerotiorum (strain ATCC 18683 / 1980 / Ss-1)</name>
    <name type="common">White mold</name>
    <name type="synonym">Whetzelinia sclerotiorum</name>
    <dbReference type="NCBI Taxonomy" id="665079"/>
    <lineage>
        <taxon>Eukaryota</taxon>
        <taxon>Fungi</taxon>
        <taxon>Dikarya</taxon>
        <taxon>Ascomycota</taxon>
        <taxon>Pezizomycotina</taxon>
        <taxon>Leotiomycetes</taxon>
        <taxon>Helotiales</taxon>
        <taxon>Sclerotiniaceae</taxon>
        <taxon>Sclerotinia</taxon>
    </lineage>
</organism>